<accession>Q14VX6</accession>
<name>Q14VX6_9VIRU</name>
<organism evidence="1 2">
    <name type="scientific">Ranid herpesvirus 2</name>
    <dbReference type="NCBI Taxonomy" id="389214"/>
    <lineage>
        <taxon>Viruses</taxon>
        <taxon>Duplodnaviria</taxon>
        <taxon>Heunggongvirae</taxon>
        <taxon>Peploviricota</taxon>
        <taxon>Herviviricetes</taxon>
        <taxon>Herpesvirales</taxon>
        <taxon>Alloherpesviridae</taxon>
        <taxon>Batravirus</taxon>
        <taxon>Batravirus ranidallo2</taxon>
    </lineage>
</organism>
<protein>
    <submittedName>
        <fullName evidence="1">ORF130</fullName>
    </submittedName>
</protein>
<reference evidence="1 2" key="1">
    <citation type="journal article" date="2006" name="J. Gen. Virol.">
        <title>Genome sequences of two frog herpesviruses.</title>
        <authorList>
            <person name="Davison A.J."/>
            <person name="Cunningham C."/>
            <person name="Sauerbier W."/>
            <person name="McKinnell R.G."/>
        </authorList>
    </citation>
    <scope>NUCLEOTIDE SEQUENCE [LARGE SCALE GENOMIC DNA]</scope>
    <source>
        <strain evidence="1">ATCC VR-568</strain>
    </source>
</reference>
<keyword evidence="2" id="KW-1185">Reference proteome</keyword>
<sequence>MEWQYAPIDSLLLNPYDPTPCIAYSNGLKTLRELKLDMPPAPHPHENLSVYVLRRAVWTKDKLGALRHHSLHSLENHSALKFSLLTILCEGQVPAGHFSHLASFNLLRSLLHPCSAVRVGHLDLSLCYVAP</sequence>
<dbReference type="RefSeq" id="YP_656638.1">
    <property type="nucleotide sequence ID" value="NC_008210.1"/>
</dbReference>
<proteinExistence type="predicted"/>
<dbReference type="GeneID" id="5179381"/>
<evidence type="ECO:0000313" key="2">
    <source>
        <dbReference type="Proteomes" id="UP000120576"/>
    </source>
</evidence>
<dbReference type="Proteomes" id="UP000120576">
    <property type="component" value="Genome"/>
</dbReference>
<evidence type="ECO:0000313" key="1">
    <source>
        <dbReference type="EMBL" id="ABG25706.1"/>
    </source>
</evidence>
<dbReference type="EMBL" id="DQ665652">
    <property type="protein sequence ID" value="ABG25706.1"/>
    <property type="molecule type" value="Genomic_DNA"/>
</dbReference>
<dbReference type="KEGG" id="vg:5179381"/>